<proteinExistence type="predicted"/>
<dbReference type="AlphaFoldDB" id="A0A8J2SFR8"/>
<sequence>MAALVLALLALSAPAAALAPGSTVTVIGASGNVGKLVALRLSETFKVRGVVRSAARARSFLPDVELHECDLRDGPTASLAKALDGAAGLVVCTGTTAFPTKAWSETGRDDVTFPVLQALFEAKGDRFKAIDLLTERGYNTPATVDETCTKTLLEAWYSSAGSNRDRLVLLSSVGVVRRDEMPYPILNACGVLTAKASAEAAIKADAEKSGYAYTFVRPGQLFGGPYDNNVYLGTLFQLDKDADERDVLLGRGDVTLNDDPQLGTLRSTLAEVIAQALETGSAQNMDFTCVNAKGAEPTVPELRERLAALG</sequence>
<dbReference type="Proteomes" id="UP000789595">
    <property type="component" value="Unassembled WGS sequence"/>
</dbReference>
<comment type="caution">
    <text evidence="3">The sequence shown here is derived from an EMBL/GenBank/DDBJ whole genome shotgun (WGS) entry which is preliminary data.</text>
</comment>
<accession>A0A8J2SFR8</accession>
<keyword evidence="1" id="KW-0732">Signal</keyword>
<evidence type="ECO:0000256" key="1">
    <source>
        <dbReference type="SAM" id="SignalP"/>
    </source>
</evidence>
<name>A0A8J2SFR8_9STRA</name>
<evidence type="ECO:0000259" key="2">
    <source>
        <dbReference type="Pfam" id="PF13460"/>
    </source>
</evidence>
<evidence type="ECO:0000313" key="4">
    <source>
        <dbReference type="Proteomes" id="UP000789595"/>
    </source>
</evidence>
<keyword evidence="4" id="KW-1185">Reference proteome</keyword>
<protein>
    <recommendedName>
        <fullName evidence="2">NAD(P)-binding domain-containing protein</fullName>
    </recommendedName>
</protein>
<gene>
    <name evidence="3" type="ORF">PECAL_3P12110</name>
</gene>
<feature type="chain" id="PRO_5035182511" description="NAD(P)-binding domain-containing protein" evidence="1">
    <location>
        <begin position="18"/>
        <end position="310"/>
    </location>
</feature>
<dbReference type="OrthoDB" id="419598at2759"/>
<dbReference type="SUPFAM" id="SSF51735">
    <property type="entry name" value="NAD(P)-binding Rossmann-fold domains"/>
    <property type="match status" value="1"/>
</dbReference>
<dbReference type="PANTHER" id="PTHR15020">
    <property type="entry name" value="FLAVIN REDUCTASE-RELATED"/>
    <property type="match status" value="1"/>
</dbReference>
<dbReference type="InterPro" id="IPR016040">
    <property type="entry name" value="NAD(P)-bd_dom"/>
</dbReference>
<reference evidence="3" key="1">
    <citation type="submission" date="2021-11" db="EMBL/GenBank/DDBJ databases">
        <authorList>
            <consortium name="Genoscope - CEA"/>
            <person name="William W."/>
        </authorList>
    </citation>
    <scope>NUCLEOTIDE SEQUENCE</scope>
</reference>
<feature type="signal peptide" evidence="1">
    <location>
        <begin position="1"/>
        <end position="17"/>
    </location>
</feature>
<organism evidence="3 4">
    <name type="scientific">Pelagomonas calceolata</name>
    <dbReference type="NCBI Taxonomy" id="35677"/>
    <lineage>
        <taxon>Eukaryota</taxon>
        <taxon>Sar</taxon>
        <taxon>Stramenopiles</taxon>
        <taxon>Ochrophyta</taxon>
        <taxon>Pelagophyceae</taxon>
        <taxon>Pelagomonadales</taxon>
        <taxon>Pelagomonadaceae</taxon>
        <taxon>Pelagomonas</taxon>
    </lineage>
</organism>
<dbReference type="EMBL" id="CAKKNE010000003">
    <property type="protein sequence ID" value="CAH0371278.1"/>
    <property type="molecule type" value="Genomic_DNA"/>
</dbReference>
<feature type="domain" description="NAD(P)-binding" evidence="2">
    <location>
        <begin position="28"/>
        <end position="229"/>
    </location>
</feature>
<dbReference type="Pfam" id="PF13460">
    <property type="entry name" value="NAD_binding_10"/>
    <property type="match status" value="1"/>
</dbReference>
<dbReference type="Gene3D" id="3.40.50.720">
    <property type="entry name" value="NAD(P)-binding Rossmann-like Domain"/>
    <property type="match status" value="1"/>
</dbReference>
<dbReference type="InterPro" id="IPR036291">
    <property type="entry name" value="NAD(P)-bd_dom_sf"/>
</dbReference>
<evidence type="ECO:0000313" key="3">
    <source>
        <dbReference type="EMBL" id="CAH0371278.1"/>
    </source>
</evidence>
<dbReference type="PANTHER" id="PTHR15020:SF50">
    <property type="entry name" value="UPF0659 PROTEIN YMR090W"/>
    <property type="match status" value="1"/>
</dbReference>